<comment type="caution">
    <text evidence="1">The sequence shown here is derived from an EMBL/GenBank/DDBJ whole genome shotgun (WGS) entry which is preliminary data.</text>
</comment>
<evidence type="ECO:0000313" key="1">
    <source>
        <dbReference type="EMBL" id="RAN62388.1"/>
    </source>
</evidence>
<dbReference type="Proteomes" id="UP000249099">
    <property type="component" value="Unassembled WGS sequence"/>
</dbReference>
<protein>
    <submittedName>
        <fullName evidence="1">Uncharacterized protein</fullName>
    </submittedName>
</protein>
<dbReference type="AlphaFoldDB" id="A0A328KHK9"/>
<sequence>MNKIIEANIKIDDRLFDEIENMGYKRKDKYTVMYRHNFRIQKKDNELHITYTYYDENGQTIIITDNEKVRVWKVDDTYMVHAKNKYYYGFQHEVMKHLISDEDMKRINN</sequence>
<accession>A0A328KHK9</accession>
<reference evidence="1 2" key="1">
    <citation type="submission" date="2017-03" db="EMBL/GenBank/DDBJ databases">
        <title>wgs assembly of Dolosigranulum pigrum KPL CDC strains.</title>
        <authorList>
            <person name="Brugger S.D."/>
            <person name="Pettigrew M."/>
            <person name="Kong Y."/>
            <person name="Lemon K.P."/>
        </authorList>
    </citation>
    <scope>NUCLEOTIDE SEQUENCE [LARGE SCALE GENOMIC DNA]</scope>
    <source>
        <strain evidence="1 2">KPL1931_CDC4294-98</strain>
    </source>
</reference>
<name>A0A328KHK9_9LACT</name>
<dbReference type="EMBL" id="NAQV01000023">
    <property type="protein sequence ID" value="RAN62388.1"/>
    <property type="molecule type" value="Genomic_DNA"/>
</dbReference>
<gene>
    <name evidence="1" type="ORF">B8A44_07520</name>
</gene>
<organism evidence="1 2">
    <name type="scientific">Dolosigranulum pigrum</name>
    <dbReference type="NCBI Taxonomy" id="29394"/>
    <lineage>
        <taxon>Bacteria</taxon>
        <taxon>Bacillati</taxon>
        <taxon>Bacillota</taxon>
        <taxon>Bacilli</taxon>
        <taxon>Lactobacillales</taxon>
        <taxon>Carnobacteriaceae</taxon>
        <taxon>Dolosigranulum</taxon>
    </lineage>
</organism>
<evidence type="ECO:0000313" key="2">
    <source>
        <dbReference type="Proteomes" id="UP000249099"/>
    </source>
</evidence>
<dbReference type="RefSeq" id="WP_112790336.1">
    <property type="nucleotide sequence ID" value="NZ_NAQV01000023.1"/>
</dbReference>
<proteinExistence type="predicted"/>